<reference evidence="13" key="1">
    <citation type="submission" date="2020-10" db="EMBL/GenBank/DDBJ databases">
        <authorList>
            <person name="Kikuchi T."/>
        </authorList>
    </citation>
    <scope>NUCLEOTIDE SEQUENCE</scope>
    <source>
        <strain evidence="13">NKZ352</strain>
    </source>
</reference>
<evidence type="ECO:0000256" key="7">
    <source>
        <dbReference type="ARBA" id="ARBA00023136"/>
    </source>
</evidence>
<keyword evidence="14" id="KW-1185">Reference proteome</keyword>
<dbReference type="GO" id="GO:0098719">
    <property type="term" value="P:sodium ion import across plasma membrane"/>
    <property type="evidence" value="ECO:0007669"/>
    <property type="project" value="TreeGrafter"/>
</dbReference>
<feature type="transmembrane region" description="Helical" evidence="10">
    <location>
        <begin position="99"/>
        <end position="117"/>
    </location>
</feature>
<feature type="transmembrane region" description="Helical" evidence="10">
    <location>
        <begin position="129"/>
        <end position="151"/>
    </location>
</feature>
<accession>A0A8S1HRH0</accession>
<evidence type="ECO:0000313" key="13">
    <source>
        <dbReference type="EMBL" id="CAD6198737.1"/>
    </source>
</evidence>
<evidence type="ECO:0000256" key="2">
    <source>
        <dbReference type="ARBA" id="ARBA00022448"/>
    </source>
</evidence>
<proteinExistence type="inferred from homology"/>
<dbReference type="Proteomes" id="UP000835052">
    <property type="component" value="Unassembled WGS sequence"/>
</dbReference>
<keyword evidence="6 9" id="KW-0406">Ion transport</keyword>
<dbReference type="GO" id="GO:0015386">
    <property type="term" value="F:potassium:proton antiporter activity"/>
    <property type="evidence" value="ECO:0007669"/>
    <property type="project" value="TreeGrafter"/>
</dbReference>
<feature type="transmembrane region" description="Helical" evidence="10">
    <location>
        <begin position="412"/>
        <end position="435"/>
    </location>
</feature>
<keyword evidence="3 9" id="KW-0812">Transmembrane</keyword>
<feature type="transmembrane region" description="Helical" evidence="10">
    <location>
        <begin position="272"/>
        <end position="296"/>
    </location>
</feature>
<feature type="transmembrane region" description="Helical" evidence="10">
    <location>
        <begin position="186"/>
        <end position="209"/>
    </location>
</feature>
<keyword evidence="8 9" id="KW-0739">Sodium transport</keyword>
<gene>
    <name evidence="13" type="ORF">CAUJ_LOCUS14643</name>
</gene>
<dbReference type="NCBIfam" id="TIGR00840">
    <property type="entry name" value="b_cpa1"/>
    <property type="match status" value="1"/>
</dbReference>
<evidence type="ECO:0000259" key="12">
    <source>
        <dbReference type="Pfam" id="PF00999"/>
    </source>
</evidence>
<keyword evidence="9" id="KW-0050">Antiport</keyword>
<dbReference type="PANTHER" id="PTHR10110">
    <property type="entry name" value="SODIUM/HYDROGEN EXCHANGER"/>
    <property type="match status" value="1"/>
</dbReference>
<dbReference type="InterPro" id="IPR004709">
    <property type="entry name" value="NaH_exchanger"/>
</dbReference>
<name>A0A8S1HRH0_9PELO</name>
<dbReference type="GO" id="GO:0015385">
    <property type="term" value="F:sodium:proton antiporter activity"/>
    <property type="evidence" value="ECO:0007669"/>
    <property type="project" value="InterPro"/>
</dbReference>
<dbReference type="Pfam" id="PF00999">
    <property type="entry name" value="Na_H_Exchanger"/>
    <property type="match status" value="1"/>
</dbReference>
<dbReference type="InterPro" id="IPR006153">
    <property type="entry name" value="Cation/H_exchanger_TM"/>
</dbReference>
<feature type="transmembrane region" description="Helical" evidence="10">
    <location>
        <begin position="317"/>
        <end position="338"/>
    </location>
</feature>
<comment type="similarity">
    <text evidence="9">Belongs to the monovalent cation:proton antiporter 1 (CPA1) transporter (TC 2.A.36) family.</text>
</comment>
<evidence type="ECO:0000256" key="9">
    <source>
        <dbReference type="RuleBase" id="RU003722"/>
    </source>
</evidence>
<feature type="chain" id="PRO_5035806372" description="Sodium/hydrogen exchanger" evidence="11">
    <location>
        <begin position="20"/>
        <end position="570"/>
    </location>
</feature>
<feature type="signal peptide" evidence="11">
    <location>
        <begin position="1"/>
        <end position="19"/>
    </location>
</feature>
<dbReference type="PANTHER" id="PTHR10110:SF98">
    <property type="entry name" value="SODIUM_HYDROGEN EXCHANGER"/>
    <property type="match status" value="1"/>
</dbReference>
<feature type="transmembrane region" description="Helical" evidence="10">
    <location>
        <begin position="39"/>
        <end position="57"/>
    </location>
</feature>
<feature type="transmembrane region" description="Helical" evidence="10">
    <location>
        <begin position="69"/>
        <end position="87"/>
    </location>
</feature>
<evidence type="ECO:0000256" key="3">
    <source>
        <dbReference type="ARBA" id="ARBA00022692"/>
    </source>
</evidence>
<evidence type="ECO:0000256" key="1">
    <source>
        <dbReference type="ARBA" id="ARBA00004141"/>
    </source>
</evidence>
<feature type="transmembrane region" description="Helical" evidence="10">
    <location>
        <begin position="221"/>
        <end position="252"/>
    </location>
</feature>
<sequence>MRKKVNLSVLFFLFLSTKAQEVAPARFQILNPKWEEMESLFVLAIWVLLTGLVKVFLTKIKPVVKIVPDSAMQIILGIGLAGLFAILGLDRRFYVFDSYTFFAFLLPPIIFDAGYFMPNRAFFENFDSIMSFAVVGTVFNTFAIGGSLALLNHFDWFSVKSSTSEIFLFASLISAVDPVELNVNKMLFVTVFGEALFNDAISVVLYGIFKSFTVASDSLEAGQLFLGFIAFFVVAFGGVVVGITSAALSALATKITGETPIIAPLLALVVPYIGYILSEVISFSSIIAAAVCGMAMKQYVKSNMDQPGVETVRCTTRILAISSETATFLLLGLATISVDHHWDTVFVCSTVLFCLVYRVVAILVLSLLLKITRGNQISLVNRMIICYGGLRGPIAFGLVVSMPAFIVGKSMFTTAVLAVIFFSVILQGTTIRPLLSWLKVERDEVSTETVTSVMQSESLDYAISGIESIAGTRTHQRINQLFERVNSKFLRPVLTRNTRKLDHEEEKIARTVRKVVLQEAINEESSNQWEMREMKDSESKIKSLEKLLGPENVQLLHNVLHSMSKAPPTS</sequence>
<feature type="domain" description="Cation/H+ exchanger transmembrane" evidence="12">
    <location>
        <begin position="52"/>
        <end position="437"/>
    </location>
</feature>
<evidence type="ECO:0000313" key="14">
    <source>
        <dbReference type="Proteomes" id="UP000835052"/>
    </source>
</evidence>
<comment type="caution">
    <text evidence="13">The sequence shown here is derived from an EMBL/GenBank/DDBJ whole genome shotgun (WGS) entry which is preliminary data.</text>
</comment>
<evidence type="ECO:0000256" key="10">
    <source>
        <dbReference type="SAM" id="Phobius"/>
    </source>
</evidence>
<evidence type="ECO:0000256" key="4">
    <source>
        <dbReference type="ARBA" id="ARBA00022989"/>
    </source>
</evidence>
<organism evidence="13 14">
    <name type="scientific">Caenorhabditis auriculariae</name>
    <dbReference type="NCBI Taxonomy" id="2777116"/>
    <lineage>
        <taxon>Eukaryota</taxon>
        <taxon>Metazoa</taxon>
        <taxon>Ecdysozoa</taxon>
        <taxon>Nematoda</taxon>
        <taxon>Chromadorea</taxon>
        <taxon>Rhabditida</taxon>
        <taxon>Rhabditina</taxon>
        <taxon>Rhabditomorpha</taxon>
        <taxon>Rhabditoidea</taxon>
        <taxon>Rhabditidae</taxon>
        <taxon>Peloderinae</taxon>
        <taxon>Caenorhabditis</taxon>
    </lineage>
</organism>
<keyword evidence="2 9" id="KW-0813">Transport</keyword>
<dbReference type="GO" id="GO:0051453">
    <property type="term" value="P:regulation of intracellular pH"/>
    <property type="evidence" value="ECO:0007669"/>
    <property type="project" value="TreeGrafter"/>
</dbReference>
<dbReference type="EMBL" id="CAJGYM010000136">
    <property type="protein sequence ID" value="CAD6198737.1"/>
    <property type="molecule type" value="Genomic_DNA"/>
</dbReference>
<feature type="transmembrane region" description="Helical" evidence="10">
    <location>
        <begin position="344"/>
        <end position="372"/>
    </location>
</feature>
<keyword evidence="11" id="KW-0732">Signal</keyword>
<keyword evidence="5" id="KW-0915">Sodium</keyword>
<evidence type="ECO:0000256" key="8">
    <source>
        <dbReference type="ARBA" id="ARBA00023201"/>
    </source>
</evidence>
<dbReference type="AlphaFoldDB" id="A0A8S1HRH0"/>
<keyword evidence="4 10" id="KW-1133">Transmembrane helix</keyword>
<evidence type="ECO:0000256" key="11">
    <source>
        <dbReference type="SAM" id="SignalP"/>
    </source>
</evidence>
<comment type="subcellular location">
    <subcellularLocation>
        <location evidence="1">Membrane</location>
        <topology evidence="1">Multi-pass membrane protein</topology>
    </subcellularLocation>
</comment>
<dbReference type="GO" id="GO:0005886">
    <property type="term" value="C:plasma membrane"/>
    <property type="evidence" value="ECO:0007669"/>
    <property type="project" value="TreeGrafter"/>
</dbReference>
<dbReference type="PRINTS" id="PR01084">
    <property type="entry name" value="NAHEXCHNGR"/>
</dbReference>
<keyword evidence="7 10" id="KW-0472">Membrane</keyword>
<evidence type="ECO:0000256" key="6">
    <source>
        <dbReference type="ARBA" id="ARBA00023065"/>
    </source>
</evidence>
<dbReference type="OrthoDB" id="5867208at2759"/>
<protein>
    <recommendedName>
        <fullName evidence="9">Sodium/hydrogen exchanger</fullName>
    </recommendedName>
</protein>
<dbReference type="InterPro" id="IPR018422">
    <property type="entry name" value="Cation/H_exchanger_CPA1"/>
</dbReference>
<evidence type="ECO:0000256" key="5">
    <source>
        <dbReference type="ARBA" id="ARBA00023053"/>
    </source>
</evidence>
<dbReference type="Gene3D" id="6.10.140.1330">
    <property type="match status" value="1"/>
</dbReference>
<feature type="transmembrane region" description="Helical" evidence="10">
    <location>
        <begin position="384"/>
        <end position="406"/>
    </location>
</feature>